<evidence type="ECO:0000313" key="2">
    <source>
        <dbReference type="Proteomes" id="UP000032141"/>
    </source>
</evidence>
<evidence type="ECO:0000313" key="1">
    <source>
        <dbReference type="EnsemblPlants" id="Bo3g010580.1"/>
    </source>
</evidence>
<evidence type="ECO:0008006" key="3">
    <source>
        <dbReference type="Google" id="ProtNLM"/>
    </source>
</evidence>
<keyword evidence="2" id="KW-1185">Reference proteome</keyword>
<organism evidence="1 2">
    <name type="scientific">Brassica oleracea var. oleracea</name>
    <dbReference type="NCBI Taxonomy" id="109376"/>
    <lineage>
        <taxon>Eukaryota</taxon>
        <taxon>Viridiplantae</taxon>
        <taxon>Streptophyta</taxon>
        <taxon>Embryophyta</taxon>
        <taxon>Tracheophyta</taxon>
        <taxon>Spermatophyta</taxon>
        <taxon>Magnoliopsida</taxon>
        <taxon>eudicotyledons</taxon>
        <taxon>Gunneridae</taxon>
        <taxon>Pentapetalae</taxon>
        <taxon>rosids</taxon>
        <taxon>malvids</taxon>
        <taxon>Brassicales</taxon>
        <taxon>Brassicaceae</taxon>
        <taxon>Brassiceae</taxon>
        <taxon>Brassica</taxon>
    </lineage>
</organism>
<reference evidence="1 2" key="1">
    <citation type="journal article" date="2014" name="Genome Biol.">
        <title>Transcriptome and methylome profiling reveals relics of genome dominance in the mesopolyploid Brassica oleracea.</title>
        <authorList>
            <person name="Parkin I.A."/>
            <person name="Koh C."/>
            <person name="Tang H."/>
            <person name="Robinson S.J."/>
            <person name="Kagale S."/>
            <person name="Clarke W.E."/>
            <person name="Town C.D."/>
            <person name="Nixon J."/>
            <person name="Krishnakumar V."/>
            <person name="Bidwell S.L."/>
            <person name="Denoeud F."/>
            <person name="Belcram H."/>
            <person name="Links M.G."/>
            <person name="Just J."/>
            <person name="Clarke C."/>
            <person name="Bender T."/>
            <person name="Huebert T."/>
            <person name="Mason A.S."/>
            <person name="Pires J.C."/>
            <person name="Barker G."/>
            <person name="Moore J."/>
            <person name="Walley P.G."/>
            <person name="Manoli S."/>
            <person name="Batley J."/>
            <person name="Edwards D."/>
            <person name="Nelson M.N."/>
            <person name="Wang X."/>
            <person name="Paterson A.H."/>
            <person name="King G."/>
            <person name="Bancroft I."/>
            <person name="Chalhoub B."/>
            <person name="Sharpe A.G."/>
        </authorList>
    </citation>
    <scope>NUCLEOTIDE SEQUENCE</scope>
    <source>
        <strain evidence="1 2">cv. TO1000</strain>
    </source>
</reference>
<protein>
    <recommendedName>
        <fullName evidence="3">AP2/ERF domain-containing protein</fullName>
    </recommendedName>
</protein>
<dbReference type="STRING" id="109376.A0A0D3B1C5"/>
<accession>A0A0D3B1C5</accession>
<dbReference type="HOGENOM" id="CLU_1941039_0_0_1"/>
<reference evidence="1" key="2">
    <citation type="submission" date="2015-03" db="UniProtKB">
        <authorList>
            <consortium name="EnsemblPlants"/>
        </authorList>
    </citation>
    <scope>IDENTIFICATION</scope>
</reference>
<name>A0A0D3B1C5_BRAOL</name>
<dbReference type="Gramene" id="Bo3g010580.1">
    <property type="protein sequence ID" value="Bo3g010580.1"/>
    <property type="gene ID" value="Bo3g010580"/>
</dbReference>
<dbReference type="EnsemblPlants" id="Bo3g010580.1">
    <property type="protein sequence ID" value="Bo3g010580.1"/>
    <property type="gene ID" value="Bo3g010580"/>
</dbReference>
<dbReference type="AlphaFoldDB" id="A0A0D3B1C5"/>
<sequence length="130" mass="14795">MVSRRWVVLRSQSQHVRGLYDDGVVNRRREPYRCTWWRSTSRRRNLKFCLRSGGTSSTPPEAMSLLNAEEAALAYDRAARSMRVTSARTNFVYSDMPHSSSVTFIVSPDDPPPPLPPLLLLLVQTIMSIT</sequence>
<dbReference type="Proteomes" id="UP000032141">
    <property type="component" value="Chromosome C3"/>
</dbReference>
<proteinExistence type="predicted"/>